<keyword evidence="2" id="KW-0472">Membrane</keyword>
<protein>
    <submittedName>
        <fullName evidence="4">Uncharacterized protein LOC111086190</fullName>
    </submittedName>
</protein>
<accession>A0ABM1SJF1</accession>
<evidence type="ECO:0000256" key="2">
    <source>
        <dbReference type="SAM" id="Phobius"/>
    </source>
</evidence>
<dbReference type="Proteomes" id="UP000694941">
    <property type="component" value="Unplaced"/>
</dbReference>
<evidence type="ECO:0000313" key="3">
    <source>
        <dbReference type="Proteomes" id="UP000694941"/>
    </source>
</evidence>
<dbReference type="RefSeq" id="XP_022243757.1">
    <property type="nucleotide sequence ID" value="XM_022388049.1"/>
</dbReference>
<organism evidence="3 4">
    <name type="scientific">Limulus polyphemus</name>
    <name type="common">Atlantic horseshoe crab</name>
    <dbReference type="NCBI Taxonomy" id="6850"/>
    <lineage>
        <taxon>Eukaryota</taxon>
        <taxon>Metazoa</taxon>
        <taxon>Ecdysozoa</taxon>
        <taxon>Arthropoda</taxon>
        <taxon>Chelicerata</taxon>
        <taxon>Merostomata</taxon>
        <taxon>Xiphosura</taxon>
        <taxon>Limulidae</taxon>
        <taxon>Limulus</taxon>
    </lineage>
</organism>
<reference evidence="4" key="1">
    <citation type="submission" date="2025-08" db="UniProtKB">
        <authorList>
            <consortium name="RefSeq"/>
        </authorList>
    </citation>
    <scope>IDENTIFICATION</scope>
    <source>
        <tissue evidence="4">Muscle</tissue>
    </source>
</reference>
<feature type="transmembrane region" description="Helical" evidence="2">
    <location>
        <begin position="48"/>
        <end position="68"/>
    </location>
</feature>
<proteinExistence type="predicted"/>
<evidence type="ECO:0000313" key="4">
    <source>
        <dbReference type="RefSeq" id="XP_022243757.1"/>
    </source>
</evidence>
<keyword evidence="2" id="KW-0812">Transmembrane</keyword>
<keyword evidence="2" id="KW-1133">Transmembrane helix</keyword>
<dbReference type="GeneID" id="111086190"/>
<gene>
    <name evidence="4" type="primary">LOC111086190</name>
</gene>
<feature type="transmembrane region" description="Helical" evidence="2">
    <location>
        <begin position="6"/>
        <end position="27"/>
    </location>
</feature>
<sequence>MTFLNLFTTVVLLAEQGLLFALIFPWIKPHKWAQWVGLFRRFKYSHNITFTVYFSFALVFLILNFVALELHELQVQEAMKQSFDEFRGNVFTCLRICIIIHRLLHLILANYDLQNLSISLENRIQFLLREKLLVKLQVAKEVIHHLERQKERVDKKRLDEEFG</sequence>
<feature type="coiled-coil region" evidence="1">
    <location>
        <begin position="129"/>
        <end position="156"/>
    </location>
</feature>
<name>A0ABM1SJF1_LIMPO</name>
<keyword evidence="1" id="KW-0175">Coiled coil</keyword>
<keyword evidence="3" id="KW-1185">Reference proteome</keyword>
<evidence type="ECO:0000256" key="1">
    <source>
        <dbReference type="SAM" id="Coils"/>
    </source>
</evidence>